<dbReference type="CDD" id="cd06170">
    <property type="entry name" value="LuxR_C_like"/>
    <property type="match status" value="1"/>
</dbReference>
<dbReference type="SMART" id="SM00421">
    <property type="entry name" value="HTH_LUXR"/>
    <property type="match status" value="1"/>
</dbReference>
<dbReference type="InterPro" id="IPR011006">
    <property type="entry name" value="CheY-like_superfamily"/>
</dbReference>
<evidence type="ECO:0000256" key="5">
    <source>
        <dbReference type="ARBA" id="ARBA00023163"/>
    </source>
</evidence>
<keyword evidence="2 7" id="KW-0597">Phosphoprotein</keyword>
<comment type="caution">
    <text evidence="10">The sequence shown here is derived from an EMBL/GenBank/DDBJ whole genome shotgun (WGS) entry which is preliminary data.</text>
</comment>
<evidence type="ECO:0000256" key="4">
    <source>
        <dbReference type="ARBA" id="ARBA00023125"/>
    </source>
</evidence>
<evidence type="ECO:0000256" key="3">
    <source>
        <dbReference type="ARBA" id="ARBA00023015"/>
    </source>
</evidence>
<keyword evidence="11" id="KW-1185">Reference proteome</keyword>
<name>A0ABW8TCK9_9CLOT</name>
<dbReference type="PROSITE" id="PS50043">
    <property type="entry name" value="HTH_LUXR_2"/>
    <property type="match status" value="1"/>
</dbReference>
<dbReference type="Pfam" id="PF00072">
    <property type="entry name" value="Response_reg"/>
    <property type="match status" value="1"/>
</dbReference>
<comment type="function">
    <text evidence="6">May play the central regulatory role in sporulation. It may be an element of the effector pathway responsible for the activation of sporulation genes in response to nutritional stress. Spo0A may act in concert with spo0H (a sigma factor) to control the expression of some genes that are critical to the sporulation process.</text>
</comment>
<dbReference type="PRINTS" id="PR00038">
    <property type="entry name" value="HTHLUXR"/>
</dbReference>
<dbReference type="Proteomes" id="UP001623592">
    <property type="component" value="Unassembled WGS sequence"/>
</dbReference>
<feature type="domain" description="Response regulatory" evidence="9">
    <location>
        <begin position="3"/>
        <end position="119"/>
    </location>
</feature>
<dbReference type="PANTHER" id="PTHR43214">
    <property type="entry name" value="TWO-COMPONENT RESPONSE REGULATOR"/>
    <property type="match status" value="1"/>
</dbReference>
<feature type="domain" description="HTH luxR-type" evidence="8">
    <location>
        <begin position="146"/>
        <end position="211"/>
    </location>
</feature>
<dbReference type="RefSeq" id="WP_406786864.1">
    <property type="nucleotide sequence ID" value="NZ_JBJIAA010000005.1"/>
</dbReference>
<keyword evidence="5" id="KW-0804">Transcription</keyword>
<evidence type="ECO:0000313" key="11">
    <source>
        <dbReference type="Proteomes" id="UP001623592"/>
    </source>
</evidence>
<evidence type="ECO:0000256" key="6">
    <source>
        <dbReference type="ARBA" id="ARBA00024867"/>
    </source>
</evidence>
<evidence type="ECO:0000256" key="1">
    <source>
        <dbReference type="ARBA" id="ARBA00018672"/>
    </source>
</evidence>
<feature type="modified residue" description="4-aspartylphosphate" evidence="7">
    <location>
        <position position="54"/>
    </location>
</feature>
<evidence type="ECO:0000256" key="2">
    <source>
        <dbReference type="ARBA" id="ARBA00022553"/>
    </source>
</evidence>
<dbReference type="Pfam" id="PF00196">
    <property type="entry name" value="GerE"/>
    <property type="match status" value="1"/>
</dbReference>
<dbReference type="EMBL" id="JBJIAA010000005">
    <property type="protein sequence ID" value="MFL0250198.1"/>
    <property type="molecule type" value="Genomic_DNA"/>
</dbReference>
<keyword evidence="4" id="KW-0238">DNA-binding</keyword>
<gene>
    <name evidence="10" type="ORF">ACJDT4_07160</name>
</gene>
<reference evidence="10 11" key="1">
    <citation type="submission" date="2024-11" db="EMBL/GenBank/DDBJ databases">
        <authorList>
            <person name="Heng Y.C."/>
            <person name="Lim A.C.H."/>
            <person name="Lee J.K.Y."/>
            <person name="Kittelmann S."/>
        </authorList>
    </citation>
    <scope>NUCLEOTIDE SEQUENCE [LARGE SCALE GENOMIC DNA]</scope>
    <source>
        <strain evidence="10 11">WILCCON 0114</strain>
    </source>
</reference>
<evidence type="ECO:0000259" key="9">
    <source>
        <dbReference type="PROSITE" id="PS50110"/>
    </source>
</evidence>
<dbReference type="SUPFAM" id="SSF46894">
    <property type="entry name" value="C-terminal effector domain of the bipartite response regulators"/>
    <property type="match status" value="1"/>
</dbReference>
<proteinExistence type="predicted"/>
<protein>
    <recommendedName>
        <fullName evidence="1">Stage 0 sporulation protein A homolog</fullName>
    </recommendedName>
</protein>
<dbReference type="InterPro" id="IPR016032">
    <property type="entry name" value="Sig_transdc_resp-reg_C-effctor"/>
</dbReference>
<dbReference type="PROSITE" id="PS00622">
    <property type="entry name" value="HTH_LUXR_1"/>
    <property type="match status" value="1"/>
</dbReference>
<organism evidence="10 11">
    <name type="scientific">Clostridium neuense</name>
    <dbReference type="NCBI Taxonomy" id="1728934"/>
    <lineage>
        <taxon>Bacteria</taxon>
        <taxon>Bacillati</taxon>
        <taxon>Bacillota</taxon>
        <taxon>Clostridia</taxon>
        <taxon>Eubacteriales</taxon>
        <taxon>Clostridiaceae</taxon>
        <taxon>Clostridium</taxon>
    </lineage>
</organism>
<dbReference type="Gene3D" id="3.40.50.2300">
    <property type="match status" value="1"/>
</dbReference>
<evidence type="ECO:0000259" key="8">
    <source>
        <dbReference type="PROSITE" id="PS50043"/>
    </source>
</evidence>
<dbReference type="InterPro" id="IPR058245">
    <property type="entry name" value="NreC/VraR/RcsB-like_REC"/>
</dbReference>
<keyword evidence="3" id="KW-0805">Transcription regulation</keyword>
<accession>A0ABW8TCK9</accession>
<dbReference type="InterPro" id="IPR000792">
    <property type="entry name" value="Tscrpt_reg_LuxR_C"/>
</dbReference>
<dbReference type="CDD" id="cd17535">
    <property type="entry name" value="REC_NarL-like"/>
    <property type="match status" value="1"/>
</dbReference>
<dbReference type="InterPro" id="IPR039420">
    <property type="entry name" value="WalR-like"/>
</dbReference>
<dbReference type="PROSITE" id="PS50110">
    <property type="entry name" value="RESPONSE_REGULATORY"/>
    <property type="match status" value="1"/>
</dbReference>
<sequence>MIKVIVVDDQNLMRDGLEVILNSFSDIEVLACGENGEEALKLVGEFMPDLVLMDIRMPVMDGVTASKIIREKFPKVKILLLTTFDDEEYILNALSLGVSGYIFKDIEKEKLRQAIMDCIKGTFIMPTKVAEVLAKKVVKEEKKVEEKKLKLPLTEREAEVASMIADGFTNRQIASALYISDGTVKNYVSSIYSKLGIKDRTKLALYYRSHI</sequence>
<dbReference type="SUPFAM" id="SSF52172">
    <property type="entry name" value="CheY-like"/>
    <property type="match status" value="1"/>
</dbReference>
<dbReference type="InterPro" id="IPR001789">
    <property type="entry name" value="Sig_transdc_resp-reg_receiver"/>
</dbReference>
<dbReference type="SMART" id="SM00448">
    <property type="entry name" value="REC"/>
    <property type="match status" value="1"/>
</dbReference>
<evidence type="ECO:0000313" key="10">
    <source>
        <dbReference type="EMBL" id="MFL0250198.1"/>
    </source>
</evidence>
<evidence type="ECO:0000256" key="7">
    <source>
        <dbReference type="PROSITE-ProRule" id="PRU00169"/>
    </source>
</evidence>
<dbReference type="PANTHER" id="PTHR43214:SF40">
    <property type="entry name" value="TRANSCRIPTIONAL REGULATORY PROTEIN LNRK"/>
    <property type="match status" value="1"/>
</dbReference>